<sequence>MSDGESVVDAHVHAPRLSTLKPAWFEWADTSPKPRNDGRWGRPATPAG</sequence>
<dbReference type="EMBL" id="JARAWJ010000065">
    <property type="protein sequence ID" value="MDX3044027.1"/>
    <property type="molecule type" value="Genomic_DNA"/>
</dbReference>
<comment type="caution">
    <text evidence="2">The sequence shown here is derived from an EMBL/GenBank/DDBJ whole genome shotgun (WGS) entry which is preliminary data.</text>
</comment>
<organism evidence="2 3">
    <name type="scientific">Streptomyces caniscabiei</name>
    <dbReference type="NCBI Taxonomy" id="2746961"/>
    <lineage>
        <taxon>Bacteria</taxon>
        <taxon>Bacillati</taxon>
        <taxon>Actinomycetota</taxon>
        <taxon>Actinomycetes</taxon>
        <taxon>Kitasatosporales</taxon>
        <taxon>Streptomycetaceae</taxon>
        <taxon>Streptomyces</taxon>
    </lineage>
</organism>
<evidence type="ECO:0000313" key="2">
    <source>
        <dbReference type="EMBL" id="MDX3044027.1"/>
    </source>
</evidence>
<accession>A0ABU4N4Y7</accession>
<feature type="region of interest" description="Disordered" evidence="1">
    <location>
        <begin position="26"/>
        <end position="48"/>
    </location>
</feature>
<reference evidence="2 3" key="1">
    <citation type="journal article" date="2023" name="Microb. Genom.">
        <title>Mesoterricola silvestris gen. nov., sp. nov., Mesoterricola sediminis sp. nov., Geothrix oryzae sp. nov., Geothrix edaphica sp. nov., Geothrix rubra sp. nov., and Geothrix limicola sp. nov., six novel members of Acidobacteriota isolated from soils.</title>
        <authorList>
            <person name="Weisberg A.J."/>
            <person name="Pearce E."/>
            <person name="Kramer C.G."/>
            <person name="Chang J.H."/>
            <person name="Clarke C.R."/>
        </authorList>
    </citation>
    <scope>NUCLEOTIDE SEQUENCE [LARGE SCALE GENOMIC DNA]</scope>
    <source>
        <strain evidence="2 3">NE20-4-1</strain>
    </source>
</reference>
<name>A0ABU4N4Y7_9ACTN</name>
<evidence type="ECO:0008006" key="4">
    <source>
        <dbReference type="Google" id="ProtNLM"/>
    </source>
</evidence>
<keyword evidence="3" id="KW-1185">Reference proteome</keyword>
<evidence type="ECO:0000313" key="3">
    <source>
        <dbReference type="Proteomes" id="UP001282474"/>
    </source>
</evidence>
<dbReference type="RefSeq" id="WP_237270017.1">
    <property type="nucleotide sequence ID" value="NZ_JABXWF010000022.1"/>
</dbReference>
<evidence type="ECO:0000256" key="1">
    <source>
        <dbReference type="SAM" id="MobiDB-lite"/>
    </source>
</evidence>
<dbReference type="Proteomes" id="UP001282474">
    <property type="component" value="Unassembled WGS sequence"/>
</dbReference>
<proteinExistence type="predicted"/>
<protein>
    <recommendedName>
        <fullName evidence="4">Amidohydrolase</fullName>
    </recommendedName>
</protein>
<gene>
    <name evidence="2" type="ORF">PV383_43740</name>
</gene>